<dbReference type="Gene3D" id="3.30.710.10">
    <property type="entry name" value="Potassium Channel Kv1.1, Chain A"/>
    <property type="match status" value="1"/>
</dbReference>
<dbReference type="PANTHER" id="PTHR23110:SF111">
    <property type="entry name" value="LONGITUDINALS LACKING PROTEIN, ISOFORMS F_I_K_T"/>
    <property type="match status" value="1"/>
</dbReference>
<dbReference type="InterPro" id="IPR000210">
    <property type="entry name" value="BTB/POZ_dom"/>
</dbReference>
<dbReference type="InterPro" id="IPR051095">
    <property type="entry name" value="Dros_DevTransReg"/>
</dbReference>
<feature type="compositionally biased region" description="Acidic residues" evidence="7">
    <location>
        <begin position="169"/>
        <end position="190"/>
    </location>
</feature>
<dbReference type="InterPro" id="IPR013087">
    <property type="entry name" value="Znf_C2H2_type"/>
</dbReference>
<dbReference type="SUPFAM" id="SSF57667">
    <property type="entry name" value="beta-beta-alpha zinc fingers"/>
    <property type="match status" value="1"/>
</dbReference>
<keyword evidence="1" id="KW-0217">Developmental protein</keyword>
<dbReference type="EMBL" id="CAXLJM020000004">
    <property type="protein sequence ID" value="CAL8070024.1"/>
    <property type="molecule type" value="Genomic_DNA"/>
</dbReference>
<evidence type="ECO:0000259" key="9">
    <source>
        <dbReference type="PROSITE" id="PS50157"/>
    </source>
</evidence>
<keyword evidence="11" id="KW-1185">Reference proteome</keyword>
<feature type="domain" description="C2H2-type" evidence="9">
    <location>
        <begin position="256"/>
        <end position="290"/>
    </location>
</feature>
<keyword evidence="6" id="KW-0479">Metal-binding</keyword>
<evidence type="ECO:0000256" key="4">
    <source>
        <dbReference type="ARBA" id="ARBA00023242"/>
    </source>
</evidence>
<evidence type="ECO:0000256" key="1">
    <source>
        <dbReference type="ARBA" id="ARBA00022473"/>
    </source>
</evidence>
<feature type="region of interest" description="Disordered" evidence="7">
    <location>
        <begin position="168"/>
        <end position="190"/>
    </location>
</feature>
<dbReference type="Proteomes" id="UP001642540">
    <property type="component" value="Unassembled WGS sequence"/>
</dbReference>
<keyword evidence="4" id="KW-0539">Nucleus</keyword>
<dbReference type="InterPro" id="IPR011333">
    <property type="entry name" value="SKP1/BTB/POZ_sf"/>
</dbReference>
<comment type="function">
    <text evidence="5">Putative transcription factor required for axon growth and guidance in the central and peripheral nervous systems. Repels CNS axons away from the midline by promoting the expression of the midline repellent sli and its receptor robo.</text>
</comment>
<dbReference type="SUPFAM" id="SSF54695">
    <property type="entry name" value="POZ domain"/>
    <property type="match status" value="1"/>
</dbReference>
<evidence type="ECO:0000256" key="5">
    <source>
        <dbReference type="ARBA" id="ARBA00037382"/>
    </source>
</evidence>
<protein>
    <submittedName>
        <fullName evidence="10">Uncharacterized protein</fullName>
    </submittedName>
</protein>
<proteinExistence type="predicted"/>
<dbReference type="PANTHER" id="PTHR23110">
    <property type="entry name" value="BTB DOMAIN TRANSCRIPTION FACTOR"/>
    <property type="match status" value="1"/>
</dbReference>
<dbReference type="PROSITE" id="PS50097">
    <property type="entry name" value="BTB"/>
    <property type="match status" value="1"/>
</dbReference>
<sequence length="290" mass="32854">MKKMRVQVDGDVATTSLLQQHPYRINSSEFQRTVIGFLADLHESKSFTDVTLYAQGKTLHAHRIVLAASSAYFKDLFNTMKESEGGRMSNLVVALPPNVKYDDLDLVIRFIYHGYVDIFNEQLEAFISLAKELKVVGMECGNDEGETSTNNVHQDIPEPVVPSITEDVVKEEEEPDDDDDDFEEGYEETDGVVTTPLVNMEVLDDSSGNMEENYDGLDDSTNVITIMREDQGKPFVCTKCGKTYNSNKSLWRHKKFTCDEKIEFKCVCGKTFSRSDNLRRHVVVAHQNVQ</sequence>
<keyword evidence="3" id="KW-0524">Neurogenesis</keyword>
<reference evidence="10 11" key="1">
    <citation type="submission" date="2024-08" db="EMBL/GenBank/DDBJ databases">
        <authorList>
            <person name="Cucini C."/>
            <person name="Frati F."/>
        </authorList>
    </citation>
    <scope>NUCLEOTIDE SEQUENCE [LARGE SCALE GENOMIC DNA]</scope>
</reference>
<dbReference type="InterPro" id="IPR036236">
    <property type="entry name" value="Znf_C2H2_sf"/>
</dbReference>
<evidence type="ECO:0000256" key="2">
    <source>
        <dbReference type="ARBA" id="ARBA00022782"/>
    </source>
</evidence>
<keyword evidence="6" id="KW-0862">Zinc</keyword>
<feature type="domain" description="C2H2-type" evidence="9">
    <location>
        <begin position="235"/>
        <end position="255"/>
    </location>
</feature>
<evidence type="ECO:0000313" key="11">
    <source>
        <dbReference type="Proteomes" id="UP001642540"/>
    </source>
</evidence>
<evidence type="ECO:0000256" key="3">
    <source>
        <dbReference type="ARBA" id="ARBA00022902"/>
    </source>
</evidence>
<evidence type="ECO:0000256" key="7">
    <source>
        <dbReference type="SAM" id="MobiDB-lite"/>
    </source>
</evidence>
<dbReference type="Pfam" id="PF00096">
    <property type="entry name" value="zf-C2H2"/>
    <property type="match status" value="2"/>
</dbReference>
<evidence type="ECO:0000259" key="8">
    <source>
        <dbReference type="PROSITE" id="PS50097"/>
    </source>
</evidence>
<evidence type="ECO:0000256" key="6">
    <source>
        <dbReference type="PROSITE-ProRule" id="PRU00042"/>
    </source>
</evidence>
<keyword evidence="6" id="KW-0863">Zinc-finger</keyword>
<dbReference type="Gene3D" id="3.30.160.60">
    <property type="entry name" value="Classic Zinc Finger"/>
    <property type="match status" value="2"/>
</dbReference>
<keyword evidence="2" id="KW-0221">Differentiation</keyword>
<organism evidence="10 11">
    <name type="scientific">Orchesella dallaii</name>
    <dbReference type="NCBI Taxonomy" id="48710"/>
    <lineage>
        <taxon>Eukaryota</taxon>
        <taxon>Metazoa</taxon>
        <taxon>Ecdysozoa</taxon>
        <taxon>Arthropoda</taxon>
        <taxon>Hexapoda</taxon>
        <taxon>Collembola</taxon>
        <taxon>Entomobryomorpha</taxon>
        <taxon>Entomobryoidea</taxon>
        <taxon>Orchesellidae</taxon>
        <taxon>Orchesellinae</taxon>
        <taxon>Orchesella</taxon>
    </lineage>
</organism>
<accession>A0ABP1PKK3</accession>
<name>A0ABP1PKK3_9HEXA</name>
<dbReference type="SMART" id="SM00355">
    <property type="entry name" value="ZnF_C2H2"/>
    <property type="match status" value="2"/>
</dbReference>
<evidence type="ECO:0000313" key="10">
    <source>
        <dbReference type="EMBL" id="CAL8070024.1"/>
    </source>
</evidence>
<feature type="domain" description="BTB" evidence="8">
    <location>
        <begin position="48"/>
        <end position="120"/>
    </location>
</feature>
<gene>
    <name evidence="10" type="ORF">ODALV1_LOCUS1037</name>
</gene>
<comment type="caution">
    <text evidence="10">The sequence shown here is derived from an EMBL/GenBank/DDBJ whole genome shotgun (WGS) entry which is preliminary data.</text>
</comment>
<dbReference type="PROSITE" id="PS50157">
    <property type="entry name" value="ZINC_FINGER_C2H2_2"/>
    <property type="match status" value="2"/>
</dbReference>
<dbReference type="SMART" id="SM00225">
    <property type="entry name" value="BTB"/>
    <property type="match status" value="1"/>
</dbReference>
<dbReference type="Pfam" id="PF00651">
    <property type="entry name" value="BTB"/>
    <property type="match status" value="1"/>
</dbReference>